<dbReference type="InterPro" id="IPR019110">
    <property type="entry name" value="Uncharacterised_RAQPRD"/>
</dbReference>
<dbReference type="Pfam" id="PF09686">
    <property type="entry name" value="Plasmid_RAQPRD"/>
    <property type="match status" value="1"/>
</dbReference>
<evidence type="ECO:0000313" key="4">
    <source>
        <dbReference type="Proteomes" id="UP000076857"/>
    </source>
</evidence>
<dbReference type="EMBL" id="JARJLO010000334">
    <property type="protein sequence ID" value="MDF3873093.1"/>
    <property type="molecule type" value="Genomic_DNA"/>
</dbReference>
<evidence type="ECO:0000313" key="3">
    <source>
        <dbReference type="EMBL" id="QJQ10350.1"/>
    </source>
</evidence>
<dbReference type="RefSeq" id="WP_063423902.1">
    <property type="nucleotide sequence ID" value="NZ_BQII01000034.1"/>
</dbReference>
<dbReference type="NCBIfam" id="TIGR01690">
    <property type="entry name" value="ICE_RAQPRD"/>
    <property type="match status" value="1"/>
</dbReference>
<feature type="chain" id="PRO_5042799418" evidence="1">
    <location>
        <begin position="21"/>
        <end position="111"/>
    </location>
</feature>
<organism evidence="3 4">
    <name type="scientific">Pseudomonas putida</name>
    <name type="common">Arthrobacter siderocapsulatus</name>
    <dbReference type="NCBI Taxonomy" id="303"/>
    <lineage>
        <taxon>Bacteria</taxon>
        <taxon>Pseudomonadati</taxon>
        <taxon>Pseudomonadota</taxon>
        <taxon>Gammaproteobacteria</taxon>
        <taxon>Pseudomonadales</taxon>
        <taxon>Pseudomonadaceae</taxon>
        <taxon>Pseudomonas</taxon>
    </lineage>
</organism>
<gene>
    <name evidence="3" type="ORF">A3L25_013365</name>
    <name evidence="2" type="ORF">P3W50_21845</name>
</gene>
<proteinExistence type="predicted"/>
<dbReference type="AlphaFoldDB" id="A0AAP9MZD1"/>
<dbReference type="Proteomes" id="UP001217741">
    <property type="component" value="Unassembled WGS sequence"/>
</dbReference>
<dbReference type="Proteomes" id="UP000076857">
    <property type="component" value="Chromosome"/>
</dbReference>
<accession>A0AAP9MZD1</accession>
<feature type="signal peptide" evidence="1">
    <location>
        <begin position="1"/>
        <end position="20"/>
    </location>
</feature>
<evidence type="ECO:0000256" key="1">
    <source>
        <dbReference type="SAM" id="SignalP"/>
    </source>
</evidence>
<protein>
    <submittedName>
        <fullName evidence="2">RAQPRD family integrative conjugative element protein</fullName>
    </submittedName>
</protein>
<reference evidence="3 4" key="1">
    <citation type="submission" date="2016-04" db="EMBL/GenBank/DDBJ databases">
        <authorList>
            <person name="Qiu J."/>
        </authorList>
    </citation>
    <scope>NUCLEOTIDE SEQUENCE [LARGE SCALE GENOMIC DNA]</scope>
    <source>
        <strain evidence="3 4">JQ581</strain>
    </source>
</reference>
<name>A0AAP9MZD1_PSEPU</name>
<dbReference type="EMBL" id="CP050951">
    <property type="protein sequence ID" value="QJQ10350.1"/>
    <property type="molecule type" value="Genomic_DNA"/>
</dbReference>
<reference evidence="3 4" key="2">
    <citation type="submission" date="2020-04" db="EMBL/GenBank/DDBJ databases">
        <title>Complete genome sequence of Pseudomonas putida strain JQ581.</title>
        <authorList>
            <person name="Mu Y."/>
        </authorList>
    </citation>
    <scope>NUCLEOTIDE SEQUENCE [LARGE SCALE GENOMIC DNA]</scope>
    <source>
        <strain evidence="3 4">JQ581</strain>
    </source>
</reference>
<reference evidence="2" key="3">
    <citation type="submission" date="2023-03" db="EMBL/GenBank/DDBJ databases">
        <title>Draft assemblies of triclosan tolerant bacteria isolated from returned activated sludge.</title>
        <authorList>
            <person name="Van Hamelsveld S."/>
        </authorList>
    </citation>
    <scope>NUCLEOTIDE SEQUENCE</scope>
    <source>
        <strain evidence="2">GW210012_S60</strain>
    </source>
</reference>
<keyword evidence="1" id="KW-0732">Signal</keyword>
<evidence type="ECO:0000313" key="2">
    <source>
        <dbReference type="EMBL" id="MDF3873093.1"/>
    </source>
</evidence>
<sequence>MRTYAFPLLVIYLVTLPAVAQETRERSDLELIQRQFTAIDQLADRAKNGSENIDGARYRFDYLRFAADLERVREGIQQYLSPSRAQPADLVELADQYRAEAPHSSPCHEHD</sequence>